<sequence>MTTPTPPPTSTPDPTPSPPPTAPTAPTAPPAKRRVSAARPTAPWSLRKQDWAYQQLRERILTGALAPGEQLSQEALAGELGISRGPLRDALSRLAAESLVVDRPHQKSIVAEVSVADARDIYNGRAALEGVLAAAAAQADASERDFQAADFGLLLERQRIAVSLGDAAQVRMLDRQFHDAVYAMAAMPATLAALNQLRAKSDRYLALYLADSQRAQISVDEHTAILDALLCGDAEESAALTRAHVLGGLTLLTGSIGGQPARLADPVGPGRAARPTTSPVTTPIRPIRPNRTQ</sequence>
<protein>
    <submittedName>
        <fullName evidence="6">GntR family transcriptional regulator</fullName>
    </submittedName>
</protein>
<feature type="compositionally biased region" description="Pro residues" evidence="4">
    <location>
        <begin position="1"/>
        <end position="29"/>
    </location>
</feature>
<dbReference type="InterPro" id="IPR036388">
    <property type="entry name" value="WH-like_DNA-bd_sf"/>
</dbReference>
<reference evidence="6 7" key="1">
    <citation type="submission" date="2018-07" db="EMBL/GenBank/DDBJ databases">
        <title>Streptomyces species from bats.</title>
        <authorList>
            <person name="Dunlap C."/>
        </authorList>
    </citation>
    <scope>NUCLEOTIDE SEQUENCE [LARGE SCALE GENOMIC DNA]</scope>
    <source>
        <strain evidence="6 7">AC230</strain>
    </source>
</reference>
<comment type="caution">
    <text evidence="6">The sequence shown here is derived from an EMBL/GenBank/DDBJ whole genome shotgun (WGS) entry which is preliminary data.</text>
</comment>
<keyword evidence="7" id="KW-1185">Reference proteome</keyword>
<name>A0A370AR93_9ACTN</name>
<dbReference type="InterPro" id="IPR011711">
    <property type="entry name" value="GntR_C"/>
</dbReference>
<dbReference type="PROSITE" id="PS50949">
    <property type="entry name" value="HTH_GNTR"/>
    <property type="match status" value="1"/>
</dbReference>
<evidence type="ECO:0000256" key="1">
    <source>
        <dbReference type="ARBA" id="ARBA00023015"/>
    </source>
</evidence>
<dbReference type="CDD" id="cd07377">
    <property type="entry name" value="WHTH_GntR"/>
    <property type="match status" value="1"/>
</dbReference>
<feature type="region of interest" description="Disordered" evidence="4">
    <location>
        <begin position="262"/>
        <end position="293"/>
    </location>
</feature>
<dbReference type="PANTHER" id="PTHR43537:SF24">
    <property type="entry name" value="GLUCONATE OPERON TRANSCRIPTIONAL REPRESSOR"/>
    <property type="match status" value="1"/>
</dbReference>
<dbReference type="Gene3D" id="1.10.10.10">
    <property type="entry name" value="Winged helix-like DNA-binding domain superfamily/Winged helix DNA-binding domain"/>
    <property type="match status" value="1"/>
</dbReference>
<dbReference type="SUPFAM" id="SSF46785">
    <property type="entry name" value="Winged helix' DNA-binding domain"/>
    <property type="match status" value="1"/>
</dbReference>
<dbReference type="AlphaFoldDB" id="A0A370AR93"/>
<keyword evidence="2" id="KW-0238">DNA-binding</keyword>
<dbReference type="PANTHER" id="PTHR43537">
    <property type="entry name" value="TRANSCRIPTIONAL REGULATOR, GNTR FAMILY"/>
    <property type="match status" value="1"/>
</dbReference>
<dbReference type="InterPro" id="IPR000524">
    <property type="entry name" value="Tscrpt_reg_HTH_GntR"/>
</dbReference>
<feature type="domain" description="HTH gntR-type" evidence="5">
    <location>
        <begin position="46"/>
        <end position="113"/>
    </location>
</feature>
<keyword evidence="3" id="KW-0804">Transcription</keyword>
<dbReference type="SMART" id="SM00345">
    <property type="entry name" value="HTH_GNTR"/>
    <property type="match status" value="1"/>
</dbReference>
<dbReference type="InterPro" id="IPR036390">
    <property type="entry name" value="WH_DNA-bd_sf"/>
</dbReference>
<evidence type="ECO:0000256" key="2">
    <source>
        <dbReference type="ARBA" id="ARBA00023125"/>
    </source>
</evidence>
<dbReference type="GO" id="GO:0003677">
    <property type="term" value="F:DNA binding"/>
    <property type="evidence" value="ECO:0007669"/>
    <property type="project" value="UniProtKB-KW"/>
</dbReference>
<feature type="region of interest" description="Disordered" evidence="4">
    <location>
        <begin position="1"/>
        <end position="43"/>
    </location>
</feature>
<dbReference type="Proteomes" id="UP000253741">
    <property type="component" value="Unassembled WGS sequence"/>
</dbReference>
<dbReference type="EMBL" id="QQNA01000433">
    <property type="protein sequence ID" value="RDG30639.1"/>
    <property type="molecule type" value="Genomic_DNA"/>
</dbReference>
<dbReference type="InterPro" id="IPR008920">
    <property type="entry name" value="TF_FadR/GntR_C"/>
</dbReference>
<dbReference type="GO" id="GO:0003700">
    <property type="term" value="F:DNA-binding transcription factor activity"/>
    <property type="evidence" value="ECO:0007669"/>
    <property type="project" value="InterPro"/>
</dbReference>
<gene>
    <name evidence="6" type="ORF">DVH02_34035</name>
</gene>
<evidence type="ECO:0000256" key="3">
    <source>
        <dbReference type="ARBA" id="ARBA00023163"/>
    </source>
</evidence>
<accession>A0A370AR93</accession>
<dbReference type="Gene3D" id="1.20.120.530">
    <property type="entry name" value="GntR ligand-binding domain-like"/>
    <property type="match status" value="1"/>
</dbReference>
<dbReference type="Pfam" id="PF07729">
    <property type="entry name" value="FCD"/>
    <property type="match status" value="1"/>
</dbReference>
<evidence type="ECO:0000313" key="6">
    <source>
        <dbReference type="EMBL" id="RDG30639.1"/>
    </source>
</evidence>
<dbReference type="RefSeq" id="WP_114627684.1">
    <property type="nucleotide sequence ID" value="NZ_QQNA01000433.1"/>
</dbReference>
<evidence type="ECO:0000313" key="7">
    <source>
        <dbReference type="Proteomes" id="UP000253741"/>
    </source>
</evidence>
<dbReference type="Pfam" id="PF00392">
    <property type="entry name" value="GntR"/>
    <property type="match status" value="1"/>
</dbReference>
<evidence type="ECO:0000259" key="5">
    <source>
        <dbReference type="PROSITE" id="PS50949"/>
    </source>
</evidence>
<dbReference type="SMART" id="SM00895">
    <property type="entry name" value="FCD"/>
    <property type="match status" value="1"/>
</dbReference>
<keyword evidence="1" id="KW-0805">Transcription regulation</keyword>
<dbReference type="OrthoDB" id="5182935at2"/>
<proteinExistence type="predicted"/>
<evidence type="ECO:0000256" key="4">
    <source>
        <dbReference type="SAM" id="MobiDB-lite"/>
    </source>
</evidence>
<organism evidence="6 7">
    <name type="scientific">Streptomyces corynorhini</name>
    <dbReference type="NCBI Taxonomy" id="2282652"/>
    <lineage>
        <taxon>Bacteria</taxon>
        <taxon>Bacillati</taxon>
        <taxon>Actinomycetota</taxon>
        <taxon>Actinomycetes</taxon>
        <taxon>Kitasatosporales</taxon>
        <taxon>Streptomycetaceae</taxon>
        <taxon>Streptomyces</taxon>
    </lineage>
</organism>
<dbReference type="SUPFAM" id="SSF48008">
    <property type="entry name" value="GntR ligand-binding domain-like"/>
    <property type="match status" value="1"/>
</dbReference>